<comment type="caution">
    <text evidence="1">The sequence shown here is derived from an EMBL/GenBank/DDBJ whole genome shotgun (WGS) entry which is preliminary data.</text>
</comment>
<gene>
    <name evidence="1" type="ORF">ACEZ3G_09570</name>
</gene>
<dbReference type="EMBL" id="JBHFPV010000002">
    <property type="protein sequence ID" value="MFH6603723.1"/>
    <property type="molecule type" value="Genomic_DNA"/>
</dbReference>
<organism evidence="1 2">
    <name type="scientific">Meishania litoralis</name>
    <dbReference type="NCBI Taxonomy" id="3434685"/>
    <lineage>
        <taxon>Bacteria</taxon>
        <taxon>Pseudomonadati</taxon>
        <taxon>Bacteroidota</taxon>
        <taxon>Flavobacteriia</taxon>
        <taxon>Flavobacteriales</taxon>
        <taxon>Flavobacteriaceae</taxon>
        <taxon>Meishania</taxon>
    </lineage>
</organism>
<name>A0ACC7LJ00_9FLAO</name>
<dbReference type="Proteomes" id="UP001595191">
    <property type="component" value="Unassembled WGS sequence"/>
</dbReference>
<proteinExistence type="predicted"/>
<keyword evidence="2" id="KW-1185">Reference proteome</keyword>
<evidence type="ECO:0000313" key="1">
    <source>
        <dbReference type="EMBL" id="MFH6603723.1"/>
    </source>
</evidence>
<reference evidence="1" key="1">
    <citation type="submission" date="2024-09" db="EMBL/GenBank/DDBJ databases">
        <authorList>
            <person name="Liu J."/>
        </authorList>
    </citation>
    <scope>NUCLEOTIDE SEQUENCE</scope>
    <source>
        <strain evidence="1">NBU2967</strain>
    </source>
</reference>
<accession>A0ACC7LJ00</accession>
<protein>
    <submittedName>
        <fullName evidence="1">Phytoene desaturase family protein</fullName>
    </submittedName>
</protein>
<sequence length="566" mass="63783">MEHTPKDDSDAHYDTIIVGSGAGGLASAICLARAGQKVLVLEQHDVPGGWCHSFYLNGHRFTPGVHYVGLLEEGQATSDLYRGLEIANDLVFFRMNPDGYEHVHIGNHRFDYPANLDELIERLSRRFPKEKEHIRTYLNLVQKVSNQLFSIPYYKGFWRKLTLPYHIRHLLRYMFFNLKRVVDWHIEDPLLKNILNIQCGDHGVQPRKAAFPLHCAVMNHYFQGGFYPMGGGGALIKAMTNVLKKYNGEIQTSTSVSRILIQNGAKKKAIGVQLENGVQLFAKNIISNADPGITYLELIGREHISAKLQKKLGNTKYSSTTLMLFLTVDMDLRKAGLDSGNIWMMPDTDIDEFYDGALENDLAQGDAFEGMFISFTSLKDPTSYDGIHHTIEAITLVNYDAFEKFKNENENRSDSYLRFKDVLTNKMIKGVEKAIPNVSEHIVNVELGTPITNEYYVNTTRGNIYGTEKSLKHIGPFAYKAKSEIENLYLCGASILSHGVAGASHSGVDTAAIVLGEHPDELKKPRADQHICIYPADDDSDYPEWIRKIIEVKRARAASKKQRLTI</sequence>
<evidence type="ECO:0000313" key="2">
    <source>
        <dbReference type="Proteomes" id="UP001595191"/>
    </source>
</evidence>